<feature type="compositionally biased region" description="Acidic residues" evidence="1">
    <location>
        <begin position="12"/>
        <end position="21"/>
    </location>
</feature>
<evidence type="ECO:0000313" key="2">
    <source>
        <dbReference type="EMBL" id="MBB3733761.1"/>
    </source>
</evidence>
<dbReference type="Proteomes" id="UP000579945">
    <property type="component" value="Unassembled WGS sequence"/>
</dbReference>
<evidence type="ECO:0000313" key="3">
    <source>
        <dbReference type="Proteomes" id="UP000579945"/>
    </source>
</evidence>
<sequence length="159" mass="17827">MTDPQGAVELSPQDDSDTDAVEEEAGAAPTFILLLAGEAFADELALLRQWVDDLLVPTYLREPSPTLPWCPLWWEHEEALARLHALWLAWQELSDPEAGGWTGPSTWHRDHLDPALRELRSPEGPLWRCMTSAERPTHRPSMIIQTEALQPHAGFAPAH</sequence>
<reference evidence="2 3" key="1">
    <citation type="submission" date="2020-08" db="EMBL/GenBank/DDBJ databases">
        <title>Sequencing the genomes of 1000 actinobacteria strains.</title>
        <authorList>
            <person name="Klenk H.-P."/>
        </authorList>
    </citation>
    <scope>NUCLEOTIDE SEQUENCE [LARGE SCALE GENOMIC DNA]</scope>
    <source>
        <strain evidence="2 3">DSM 44320</strain>
    </source>
</reference>
<gene>
    <name evidence="2" type="ORF">FHR33_009714</name>
</gene>
<accession>A0A7W5YDR9</accession>
<dbReference type="Pfam" id="PF16259">
    <property type="entry name" value="DUF4913"/>
    <property type="match status" value="1"/>
</dbReference>
<name>A0A7W5YDR9_9ACTN</name>
<protein>
    <recommendedName>
        <fullName evidence="4">DUF4913 domain-containing protein</fullName>
    </recommendedName>
</protein>
<organism evidence="2 3">
    <name type="scientific">Nonomuraea dietziae</name>
    <dbReference type="NCBI Taxonomy" id="65515"/>
    <lineage>
        <taxon>Bacteria</taxon>
        <taxon>Bacillati</taxon>
        <taxon>Actinomycetota</taxon>
        <taxon>Actinomycetes</taxon>
        <taxon>Streptosporangiales</taxon>
        <taxon>Streptosporangiaceae</taxon>
        <taxon>Nonomuraea</taxon>
    </lineage>
</organism>
<dbReference type="InterPro" id="IPR032584">
    <property type="entry name" value="DUF4913"/>
</dbReference>
<dbReference type="AlphaFoldDB" id="A0A7W5YDR9"/>
<keyword evidence="3" id="KW-1185">Reference proteome</keyword>
<dbReference type="GeneID" id="95395693"/>
<feature type="region of interest" description="Disordered" evidence="1">
    <location>
        <begin position="1"/>
        <end position="21"/>
    </location>
</feature>
<proteinExistence type="predicted"/>
<comment type="caution">
    <text evidence="2">The sequence shown here is derived from an EMBL/GenBank/DDBJ whole genome shotgun (WGS) entry which is preliminary data.</text>
</comment>
<evidence type="ECO:0008006" key="4">
    <source>
        <dbReference type="Google" id="ProtNLM"/>
    </source>
</evidence>
<evidence type="ECO:0000256" key="1">
    <source>
        <dbReference type="SAM" id="MobiDB-lite"/>
    </source>
</evidence>
<dbReference type="EMBL" id="JACIBV010000003">
    <property type="protein sequence ID" value="MBB3733761.1"/>
    <property type="molecule type" value="Genomic_DNA"/>
</dbReference>
<dbReference type="RefSeq" id="WP_312896108.1">
    <property type="nucleotide sequence ID" value="NZ_BAAAXX010000176.1"/>
</dbReference>